<dbReference type="InterPro" id="IPR011009">
    <property type="entry name" value="Kinase-like_dom_sf"/>
</dbReference>
<name>Q0CIK8_ASPTN</name>
<reference evidence="3" key="1">
    <citation type="submission" date="2005-09" db="EMBL/GenBank/DDBJ databases">
        <title>Annotation of the Aspergillus terreus NIH2624 genome.</title>
        <authorList>
            <person name="Birren B.W."/>
            <person name="Lander E.S."/>
            <person name="Galagan J.E."/>
            <person name="Nusbaum C."/>
            <person name="Devon K."/>
            <person name="Henn M."/>
            <person name="Ma L.-J."/>
            <person name="Jaffe D.B."/>
            <person name="Butler J."/>
            <person name="Alvarez P."/>
            <person name="Gnerre S."/>
            <person name="Grabherr M."/>
            <person name="Kleber M."/>
            <person name="Mauceli E.W."/>
            <person name="Brockman W."/>
            <person name="Rounsley S."/>
            <person name="Young S.K."/>
            <person name="LaButti K."/>
            <person name="Pushparaj V."/>
            <person name="DeCaprio D."/>
            <person name="Crawford M."/>
            <person name="Koehrsen M."/>
            <person name="Engels R."/>
            <person name="Montgomery P."/>
            <person name="Pearson M."/>
            <person name="Howarth C."/>
            <person name="Larson L."/>
            <person name="Luoma S."/>
            <person name="White J."/>
            <person name="Alvarado L."/>
            <person name="Kodira C.D."/>
            <person name="Zeng Q."/>
            <person name="Oleary S."/>
            <person name="Yandava C."/>
            <person name="Denning D.W."/>
            <person name="Nierman W.C."/>
            <person name="Milne T."/>
            <person name="Madden K."/>
        </authorList>
    </citation>
    <scope>NUCLEOTIDE SEQUENCE [LARGE SCALE GENOMIC DNA]</scope>
    <source>
        <strain evidence="3">NIH 2624 / FGSC A1156</strain>
    </source>
</reference>
<dbReference type="InterPro" id="IPR002575">
    <property type="entry name" value="Aminoglycoside_PTrfase"/>
</dbReference>
<evidence type="ECO:0000313" key="2">
    <source>
        <dbReference type="EMBL" id="EAU33020.1"/>
    </source>
</evidence>
<dbReference type="SUPFAM" id="SSF56112">
    <property type="entry name" value="Protein kinase-like (PK-like)"/>
    <property type="match status" value="1"/>
</dbReference>
<dbReference type="Pfam" id="PF01636">
    <property type="entry name" value="APH"/>
    <property type="match status" value="1"/>
</dbReference>
<dbReference type="AlphaFoldDB" id="Q0CIK8"/>
<gene>
    <name evidence="2" type="ORF">ATEG_06476</name>
</gene>
<dbReference type="VEuPathDB" id="FungiDB:ATEG_06476"/>
<dbReference type="Gene3D" id="3.90.1200.10">
    <property type="match status" value="1"/>
</dbReference>
<feature type="domain" description="Aminoglycoside phosphotransferase" evidence="1">
    <location>
        <begin position="93"/>
        <end position="371"/>
    </location>
</feature>
<evidence type="ECO:0000259" key="1">
    <source>
        <dbReference type="Pfam" id="PF01636"/>
    </source>
</evidence>
<dbReference type="PANTHER" id="PTHR36091:SF2">
    <property type="entry name" value="AMINOGLYCOSIDE PHOSPHOTRANSFERASE DOMAIN-CONTAINING PROTEIN"/>
    <property type="match status" value="1"/>
</dbReference>
<organism evidence="2 3">
    <name type="scientific">Aspergillus terreus (strain NIH 2624 / FGSC A1156)</name>
    <dbReference type="NCBI Taxonomy" id="341663"/>
    <lineage>
        <taxon>Eukaryota</taxon>
        <taxon>Fungi</taxon>
        <taxon>Dikarya</taxon>
        <taxon>Ascomycota</taxon>
        <taxon>Pezizomycotina</taxon>
        <taxon>Eurotiomycetes</taxon>
        <taxon>Eurotiomycetidae</taxon>
        <taxon>Eurotiales</taxon>
        <taxon>Aspergillaceae</taxon>
        <taxon>Aspergillus</taxon>
        <taxon>Aspergillus subgen. Circumdati</taxon>
    </lineage>
</organism>
<dbReference type="InterPro" id="IPR051035">
    <property type="entry name" value="Mito_inheritance_9"/>
</dbReference>
<dbReference type="OMA" id="CHAKPRM"/>
<dbReference type="GeneID" id="4322206"/>
<evidence type="ECO:0000313" key="3">
    <source>
        <dbReference type="Proteomes" id="UP000007963"/>
    </source>
</evidence>
<accession>Q0CIK8</accession>
<dbReference type="eggNOG" id="ENOG502RM85">
    <property type="taxonomic scope" value="Eukaryota"/>
</dbReference>
<dbReference type="EMBL" id="CH476602">
    <property type="protein sequence ID" value="EAU33020.1"/>
    <property type="molecule type" value="Genomic_DNA"/>
</dbReference>
<dbReference type="RefSeq" id="XP_001215654.1">
    <property type="nucleotide sequence ID" value="XM_001215654.1"/>
</dbReference>
<dbReference type="HOGENOM" id="CLU_019189_13_1_1"/>
<dbReference type="GO" id="GO:0005739">
    <property type="term" value="C:mitochondrion"/>
    <property type="evidence" value="ECO:0007669"/>
    <property type="project" value="TreeGrafter"/>
</dbReference>
<protein>
    <recommendedName>
        <fullName evidence="1">Aminoglycoside phosphotransferase domain-containing protein</fullName>
    </recommendedName>
</protein>
<dbReference type="PANTHER" id="PTHR36091">
    <property type="entry name" value="ALTERED INHERITANCE OF MITOCHONDRIA PROTEIN 9, MITOCHONDRIAL"/>
    <property type="match status" value="1"/>
</dbReference>
<proteinExistence type="predicted"/>
<sequence length="548" mass="62834">MNIARVARHLQTHSIRKIHTNPVVPLFRATENGSEEPIDEADLYTYHRYRWLAGEDEKLARRNRRFDLNALLAAARQVTGNDSKCVKLVKCVEGQHNKAFVLSMDTGEQLVARLPNPNAGPAFFTTASEVATRRFLGDILGVPIPHVHAWSCETSNPVGAEYIIEEKAPGIPLGHVWNQITKTTQLRIIDQIVDIETKYISVHFPGHGCIYYRADLERRSQHYIPLDGLFIDSTLPTSSDSPLSSFVLGPITNPNFWGNERATMELDRGPWRTVTDYAVAIVKNELEWSRLHAKPRMNYHRSLDHPETPDDYISLLERYVAVAPYITSQTQDLPNRIAHPDLHLENIFVDPDTNRITGIIDWQRASVSPTLFQRVSPQMLEVPRGEADERRQREKELLDYYCRAVKVADPLRWGVDDDPCASLKRRLLSLVPCCWENENMFSLRNTLIEAIARWDEIAGHMGVSCPIHFADKELLQHQDEMELIEGVSAVMRQLDDAGLIPFGGMVRREDYERARQVSNHFKQEFVKLAEDDRQKELHARMKKKRTNN</sequence>
<dbReference type="OrthoDB" id="2831558at2759"/>
<dbReference type="Proteomes" id="UP000007963">
    <property type="component" value="Unassembled WGS sequence"/>
</dbReference>